<reference evidence="6" key="1">
    <citation type="submission" date="2020-12" db="EMBL/GenBank/DDBJ databases">
        <authorList>
            <person name="Iha C."/>
        </authorList>
    </citation>
    <scope>NUCLEOTIDE SEQUENCE</scope>
</reference>
<dbReference type="Gene3D" id="3.30.110.20">
    <property type="entry name" value="Alba-like domain"/>
    <property type="match status" value="1"/>
</dbReference>
<evidence type="ECO:0000256" key="4">
    <source>
        <dbReference type="SAM" id="MobiDB-lite"/>
    </source>
</evidence>
<protein>
    <recommendedName>
        <fullName evidence="5">DNA/RNA-binding protein Alba-like domain-containing protein</fullName>
    </recommendedName>
</protein>
<organism evidence="6 7">
    <name type="scientific">Ostreobium quekettii</name>
    <dbReference type="NCBI Taxonomy" id="121088"/>
    <lineage>
        <taxon>Eukaryota</taxon>
        <taxon>Viridiplantae</taxon>
        <taxon>Chlorophyta</taxon>
        <taxon>core chlorophytes</taxon>
        <taxon>Ulvophyceae</taxon>
        <taxon>TCBD clade</taxon>
        <taxon>Bryopsidales</taxon>
        <taxon>Ostreobineae</taxon>
        <taxon>Ostreobiaceae</taxon>
        <taxon>Ostreobium</taxon>
    </lineage>
</organism>
<keyword evidence="3" id="KW-0539">Nucleus</keyword>
<proteinExistence type="inferred from homology"/>
<evidence type="ECO:0000259" key="5">
    <source>
        <dbReference type="Pfam" id="PF01918"/>
    </source>
</evidence>
<accession>A0A8S1J6D3</accession>
<evidence type="ECO:0000256" key="2">
    <source>
        <dbReference type="ARBA" id="ARBA00008018"/>
    </source>
</evidence>
<dbReference type="InterPro" id="IPR002775">
    <property type="entry name" value="DNA/RNA-bd_Alba-like"/>
</dbReference>
<evidence type="ECO:0000313" key="7">
    <source>
        <dbReference type="Proteomes" id="UP000708148"/>
    </source>
</evidence>
<comment type="caution">
    <text evidence="6">The sequence shown here is derived from an EMBL/GenBank/DDBJ whole genome shotgun (WGS) entry which is preliminary data.</text>
</comment>
<dbReference type="GO" id="GO:0005634">
    <property type="term" value="C:nucleus"/>
    <property type="evidence" value="ECO:0007669"/>
    <property type="project" value="UniProtKB-SubCell"/>
</dbReference>
<feature type="domain" description="DNA/RNA-binding protein Alba-like" evidence="5">
    <location>
        <begin position="55"/>
        <end position="109"/>
    </location>
</feature>
<comment type="similarity">
    <text evidence="2">Belongs to the histone-like Alba family.</text>
</comment>
<dbReference type="Pfam" id="PF01918">
    <property type="entry name" value="Alba"/>
    <property type="match status" value="1"/>
</dbReference>
<keyword evidence="7" id="KW-1185">Reference proteome</keyword>
<gene>
    <name evidence="6" type="ORF">OSTQU699_LOCUS8220</name>
</gene>
<dbReference type="EMBL" id="CAJHUC010001981">
    <property type="protein sequence ID" value="CAD7702863.1"/>
    <property type="molecule type" value="Genomic_DNA"/>
</dbReference>
<comment type="subcellular location">
    <subcellularLocation>
        <location evidence="1">Nucleus</location>
    </subcellularLocation>
</comment>
<dbReference type="AlphaFoldDB" id="A0A8S1J6D3"/>
<feature type="region of interest" description="Disordered" evidence="4">
    <location>
        <begin position="1"/>
        <end position="50"/>
    </location>
</feature>
<feature type="compositionally biased region" description="Low complexity" evidence="4">
    <location>
        <begin position="1"/>
        <end position="16"/>
    </location>
</feature>
<evidence type="ECO:0000256" key="1">
    <source>
        <dbReference type="ARBA" id="ARBA00004123"/>
    </source>
</evidence>
<name>A0A8S1J6D3_9CHLO</name>
<evidence type="ECO:0000256" key="3">
    <source>
        <dbReference type="ARBA" id="ARBA00023242"/>
    </source>
</evidence>
<dbReference type="Proteomes" id="UP000708148">
    <property type="component" value="Unassembled WGS sequence"/>
</dbReference>
<dbReference type="SUPFAM" id="SSF82704">
    <property type="entry name" value="AlbA-like"/>
    <property type="match status" value="1"/>
</dbReference>
<feature type="compositionally biased region" description="Low complexity" evidence="4">
    <location>
        <begin position="26"/>
        <end position="36"/>
    </location>
</feature>
<evidence type="ECO:0000313" key="6">
    <source>
        <dbReference type="EMBL" id="CAD7702863.1"/>
    </source>
</evidence>
<dbReference type="PANTHER" id="PTHR13516">
    <property type="entry name" value="RIBONUCLEASE P SUBUNIT P25"/>
    <property type="match status" value="1"/>
</dbReference>
<dbReference type="GO" id="GO:0003723">
    <property type="term" value="F:RNA binding"/>
    <property type="evidence" value="ECO:0007669"/>
    <property type="project" value="TreeGrafter"/>
</dbReference>
<sequence>MPGAPAGAQPAANGRMGRTDGGTSGGAAASEPSSGEDNAREGAGNDAPFAGMGTEIRVTAQGHLRGYAKFASVQLQEKEAKAVVVRALGNAIGKACTLSQIIKREVPGLCDNAHTGSVWVAGRSADEEDRQISMISILLSRDLNANKKQKSSAA</sequence>
<dbReference type="InterPro" id="IPR036882">
    <property type="entry name" value="Alba-like_dom_sf"/>
</dbReference>
<dbReference type="InterPro" id="IPR051958">
    <property type="entry name" value="Alba-like_NAB"/>
</dbReference>
<dbReference type="PANTHER" id="PTHR13516:SF4">
    <property type="entry name" value="FI09323P"/>
    <property type="match status" value="1"/>
</dbReference>